<organism evidence="5 6">
    <name type="scientific">Candidatus Marsarchaeota G2 archaeon OSP_D</name>
    <dbReference type="NCBI Taxonomy" id="1978157"/>
    <lineage>
        <taxon>Archaea</taxon>
        <taxon>Candidatus Marsarchaeota</taxon>
        <taxon>Candidatus Marsarchaeota group 2</taxon>
    </lineage>
</organism>
<sequence>MVKVDVRGKRLNRFSDESTRFTSSITFDGPISRHVLMINMAHTLMLLKSGRLQADKASGILAALLELKGEPPVGRAVEDIHEAVEQYVVDRCGVGVAGYMNWGKSRNDQVATALRMAVREKLIELSASLVKLQSELLKHAAVNVATVFPGYTHLQRAQLVTLGHHLLAYFDSLSRSQQRIQEAYRRVNLCPMGSAALAGSYVNIDREKIAELLGFSGIIRNSMDAVSSRDFAVEAISTCLLVMLELSRMAEEVVLWSSREFDFLEVGDEYASTSSLMPHKKNPVVAETVRAKASTVMGCLVAAASVVKGLPYTYNLDFQEVTRALWSAFEDTISSVNMLARMLGSIRFKSEVIGRAVEDEYFGATALAHRLTEEGVASFREAHLIVGGLVRLASEQGLTLSESVRVNFERVAEETLGRKVEVDVDGLASSVHPSRLLEMIVTDGGSNPEKVKYEVDKRGVFLNGLENWVSESSASLAGAEARLMEEVRSVLVGLDRR</sequence>
<dbReference type="PANTHER" id="PTHR43814">
    <property type="entry name" value="ARGININOSUCCINATE LYASE"/>
    <property type="match status" value="1"/>
</dbReference>
<keyword evidence="1" id="KW-0963">Cytoplasm</keyword>
<name>A0A2R6AXH4_9ARCH</name>
<comment type="caution">
    <text evidence="5">The sequence shown here is derived from an EMBL/GenBank/DDBJ whole genome shotgun (WGS) entry which is preliminary data.</text>
</comment>
<proteinExistence type="inferred from homology"/>
<dbReference type="InterPro" id="IPR009049">
    <property type="entry name" value="Argininosuccinate_lyase"/>
</dbReference>
<evidence type="ECO:0000259" key="4">
    <source>
        <dbReference type="Pfam" id="PF14698"/>
    </source>
</evidence>
<evidence type="ECO:0000256" key="2">
    <source>
        <dbReference type="NCBIfam" id="TIGR00838"/>
    </source>
</evidence>
<dbReference type="SUPFAM" id="SSF48557">
    <property type="entry name" value="L-aspartase-like"/>
    <property type="match status" value="1"/>
</dbReference>
<comment type="pathway">
    <text evidence="1">Amino-acid biosynthesis; L-arginine biosynthesis; L-arginine from L-ornithine and carbamoyl phosphate: step 3/3.</text>
</comment>
<dbReference type="UniPathway" id="UPA00068">
    <property type="reaction ID" value="UER00114"/>
</dbReference>
<gene>
    <name evidence="1" type="primary">argH</name>
    <name evidence="5" type="ORF">B9Q03_05345</name>
</gene>
<evidence type="ECO:0000313" key="6">
    <source>
        <dbReference type="Proteomes" id="UP000240322"/>
    </source>
</evidence>
<reference evidence="5 6" key="1">
    <citation type="submission" date="2017-04" db="EMBL/GenBank/DDBJ databases">
        <title>Novel microbial lineages endemic to geothermal iron-oxide mats fill important gaps in the evolutionary history of Archaea.</title>
        <authorList>
            <person name="Jay Z.J."/>
            <person name="Beam J.P."/>
            <person name="Dlakic M."/>
            <person name="Rusch D.B."/>
            <person name="Kozubal M.A."/>
            <person name="Inskeep W.P."/>
        </authorList>
    </citation>
    <scope>NUCLEOTIDE SEQUENCE [LARGE SCALE GENOMIC DNA]</scope>
    <source>
        <strain evidence="5">OSP_D</strain>
    </source>
</reference>
<dbReference type="HAMAP" id="MF_00006">
    <property type="entry name" value="Arg_succ_lyase"/>
    <property type="match status" value="1"/>
</dbReference>
<dbReference type="Gene3D" id="1.10.275.10">
    <property type="entry name" value="Fumarase/aspartase (N-terminal domain)"/>
    <property type="match status" value="1"/>
</dbReference>
<dbReference type="GO" id="GO:0004056">
    <property type="term" value="F:argininosuccinate lyase activity"/>
    <property type="evidence" value="ECO:0007669"/>
    <property type="project" value="UniProtKB-UniRule"/>
</dbReference>
<comment type="subcellular location">
    <subcellularLocation>
        <location evidence="1">Cytoplasm</location>
    </subcellularLocation>
</comment>
<dbReference type="PRINTS" id="PR00149">
    <property type="entry name" value="FUMRATELYASE"/>
</dbReference>
<dbReference type="AlphaFoldDB" id="A0A2R6AXH4"/>
<dbReference type="NCBIfam" id="TIGR00838">
    <property type="entry name" value="argH"/>
    <property type="match status" value="1"/>
</dbReference>
<dbReference type="InterPro" id="IPR022761">
    <property type="entry name" value="Fumarate_lyase_N"/>
</dbReference>
<dbReference type="Pfam" id="PF00206">
    <property type="entry name" value="Lyase_1"/>
    <property type="match status" value="1"/>
</dbReference>
<dbReference type="EMBL" id="NEXE01000038">
    <property type="protein sequence ID" value="PSN91003.1"/>
    <property type="molecule type" value="Genomic_DNA"/>
</dbReference>
<dbReference type="InterPro" id="IPR008948">
    <property type="entry name" value="L-Aspartase-like"/>
</dbReference>
<keyword evidence="1" id="KW-0028">Amino-acid biosynthesis</keyword>
<dbReference type="InterPro" id="IPR000362">
    <property type="entry name" value="Fumarate_lyase_fam"/>
</dbReference>
<dbReference type="PANTHER" id="PTHR43814:SF1">
    <property type="entry name" value="ARGININOSUCCINATE LYASE"/>
    <property type="match status" value="1"/>
</dbReference>
<comment type="similarity">
    <text evidence="1">Belongs to the lyase 1 family. Argininosuccinate lyase subfamily.</text>
</comment>
<dbReference type="Gene3D" id="1.20.200.10">
    <property type="entry name" value="Fumarase/aspartase (Central domain)"/>
    <property type="match status" value="1"/>
</dbReference>
<accession>A0A2R6AXH4</accession>
<evidence type="ECO:0000259" key="3">
    <source>
        <dbReference type="Pfam" id="PF00206"/>
    </source>
</evidence>
<evidence type="ECO:0000256" key="1">
    <source>
        <dbReference type="HAMAP-Rule" id="MF_00006"/>
    </source>
</evidence>
<comment type="catalytic activity">
    <reaction evidence="1">
        <text>2-(N(omega)-L-arginino)succinate = fumarate + L-arginine</text>
        <dbReference type="Rhea" id="RHEA:24020"/>
        <dbReference type="ChEBI" id="CHEBI:29806"/>
        <dbReference type="ChEBI" id="CHEBI:32682"/>
        <dbReference type="ChEBI" id="CHEBI:57472"/>
        <dbReference type="EC" id="4.3.2.1"/>
    </reaction>
</comment>
<dbReference type="GO" id="GO:0005829">
    <property type="term" value="C:cytosol"/>
    <property type="evidence" value="ECO:0007669"/>
    <property type="project" value="TreeGrafter"/>
</dbReference>
<evidence type="ECO:0000313" key="5">
    <source>
        <dbReference type="EMBL" id="PSN91003.1"/>
    </source>
</evidence>
<dbReference type="CDD" id="cd01359">
    <property type="entry name" value="Argininosuccinate_lyase"/>
    <property type="match status" value="1"/>
</dbReference>
<protein>
    <recommendedName>
        <fullName evidence="1 2">Argininosuccinate lyase</fullName>
        <shortName evidence="1">ASAL</shortName>
        <ecNumber evidence="1 2">4.3.2.1</ecNumber>
    </recommendedName>
    <alternativeName>
        <fullName evidence="1">Arginosuccinase</fullName>
    </alternativeName>
</protein>
<feature type="domain" description="Argininosuccinate lyase C-terminal" evidence="4">
    <location>
        <begin position="363"/>
        <end position="410"/>
    </location>
</feature>
<dbReference type="Pfam" id="PF14698">
    <property type="entry name" value="ASL_C2"/>
    <property type="match status" value="1"/>
</dbReference>
<keyword evidence="1 5" id="KW-0456">Lyase</keyword>
<feature type="domain" description="Fumarate lyase N-terminal" evidence="3">
    <location>
        <begin position="20"/>
        <end position="298"/>
    </location>
</feature>
<keyword evidence="1" id="KW-0055">Arginine biosynthesis</keyword>
<dbReference type="InterPro" id="IPR029419">
    <property type="entry name" value="Arg_succ_lyase_C"/>
</dbReference>
<dbReference type="EC" id="4.3.2.1" evidence="1 2"/>
<dbReference type="Gene3D" id="1.10.40.30">
    <property type="entry name" value="Fumarase/aspartase (C-terminal domain)"/>
    <property type="match status" value="1"/>
</dbReference>
<dbReference type="Proteomes" id="UP000240322">
    <property type="component" value="Unassembled WGS sequence"/>
</dbReference>
<dbReference type="PRINTS" id="PR00145">
    <property type="entry name" value="ARGSUCLYASE"/>
</dbReference>
<dbReference type="InterPro" id="IPR024083">
    <property type="entry name" value="Fumarase/histidase_N"/>
</dbReference>
<dbReference type="GO" id="GO:0042450">
    <property type="term" value="P:L-arginine biosynthetic process via ornithine"/>
    <property type="evidence" value="ECO:0007669"/>
    <property type="project" value="UniProtKB-UniRule"/>
</dbReference>